<feature type="transmembrane region" description="Helical" evidence="8">
    <location>
        <begin position="137"/>
        <end position="155"/>
    </location>
</feature>
<feature type="transmembrane region" description="Helical" evidence="8">
    <location>
        <begin position="193"/>
        <end position="219"/>
    </location>
</feature>
<sequence>MTDVGVTGFLVLALAACLVGFAKTAIGGAASISVALFAAVLPAKESTGALLPLLLVGDVLAISAYRRHADWSLLVRLFPSVAVGVGAGALFVSAVDDTVMRRTIGAVLLVLVAVHVVRQRRAGGVLVAPTGAARHVAAAVFGVLAGFTTMVANAGGAVMSLYLLTMGLGMMGFLGTTAWFFGLVNAFKVPFSVGLGLIGTSSLLLCAALAPFVVAGGLLGRRVVGRLDQGLFSRIVLVVTVLSGLNLLR</sequence>
<keyword evidence="5 8" id="KW-0812">Transmembrane</keyword>
<dbReference type="PANTHER" id="PTHR30269">
    <property type="entry name" value="TRANSMEMBRANE PROTEIN YFCA"/>
    <property type="match status" value="1"/>
</dbReference>
<evidence type="ECO:0000256" key="3">
    <source>
        <dbReference type="ARBA" id="ARBA00022448"/>
    </source>
</evidence>
<evidence type="ECO:0000256" key="4">
    <source>
        <dbReference type="ARBA" id="ARBA00022475"/>
    </source>
</evidence>
<dbReference type="InterPro" id="IPR002781">
    <property type="entry name" value="TM_pro_TauE-like"/>
</dbReference>
<protein>
    <recommendedName>
        <fullName evidence="8">Probable membrane transporter protein</fullName>
    </recommendedName>
</protein>
<dbReference type="Pfam" id="PF01925">
    <property type="entry name" value="TauE"/>
    <property type="match status" value="1"/>
</dbReference>
<dbReference type="Proteomes" id="UP001501195">
    <property type="component" value="Unassembled WGS sequence"/>
</dbReference>
<gene>
    <name evidence="9" type="ORF">GCM10023225_25750</name>
</gene>
<evidence type="ECO:0000256" key="7">
    <source>
        <dbReference type="ARBA" id="ARBA00023136"/>
    </source>
</evidence>
<feature type="transmembrane region" description="Helical" evidence="8">
    <location>
        <begin position="47"/>
        <end position="66"/>
    </location>
</feature>
<proteinExistence type="inferred from homology"/>
<evidence type="ECO:0000313" key="10">
    <source>
        <dbReference type="Proteomes" id="UP001501195"/>
    </source>
</evidence>
<accession>A0ABP9I3I8</accession>
<feature type="transmembrane region" description="Helical" evidence="8">
    <location>
        <begin position="73"/>
        <end position="93"/>
    </location>
</feature>
<evidence type="ECO:0000256" key="8">
    <source>
        <dbReference type="RuleBase" id="RU363041"/>
    </source>
</evidence>
<evidence type="ECO:0000256" key="2">
    <source>
        <dbReference type="ARBA" id="ARBA00009142"/>
    </source>
</evidence>
<keyword evidence="3" id="KW-0813">Transport</keyword>
<evidence type="ECO:0000256" key="5">
    <source>
        <dbReference type="ARBA" id="ARBA00022692"/>
    </source>
</evidence>
<dbReference type="EMBL" id="BAABIL010000411">
    <property type="protein sequence ID" value="GAA4986140.1"/>
    <property type="molecule type" value="Genomic_DNA"/>
</dbReference>
<comment type="subcellular location">
    <subcellularLocation>
        <location evidence="1 8">Cell membrane</location>
        <topology evidence="1 8">Multi-pass membrane protein</topology>
    </subcellularLocation>
</comment>
<keyword evidence="7 8" id="KW-0472">Membrane</keyword>
<comment type="caution">
    <text evidence="9">The sequence shown here is derived from an EMBL/GenBank/DDBJ whole genome shotgun (WGS) entry which is preliminary data.</text>
</comment>
<reference evidence="10" key="1">
    <citation type="journal article" date="2019" name="Int. J. Syst. Evol. Microbiol.">
        <title>The Global Catalogue of Microorganisms (GCM) 10K type strain sequencing project: providing services to taxonomists for standard genome sequencing and annotation.</title>
        <authorList>
            <consortium name="The Broad Institute Genomics Platform"/>
            <consortium name="The Broad Institute Genome Sequencing Center for Infectious Disease"/>
            <person name="Wu L."/>
            <person name="Ma J."/>
        </authorList>
    </citation>
    <scope>NUCLEOTIDE SEQUENCE [LARGE SCALE GENOMIC DNA]</scope>
    <source>
        <strain evidence="10">JCM 18126</strain>
    </source>
</reference>
<feature type="transmembrane region" description="Helical" evidence="8">
    <location>
        <begin position="161"/>
        <end position="181"/>
    </location>
</feature>
<dbReference type="InterPro" id="IPR052017">
    <property type="entry name" value="TSUP"/>
</dbReference>
<feature type="transmembrane region" description="Helical" evidence="8">
    <location>
        <begin position="99"/>
        <end position="117"/>
    </location>
</feature>
<feature type="transmembrane region" description="Helical" evidence="8">
    <location>
        <begin position="231"/>
        <end position="248"/>
    </location>
</feature>
<keyword evidence="4 8" id="KW-1003">Cell membrane</keyword>
<dbReference type="PANTHER" id="PTHR30269:SF23">
    <property type="entry name" value="MEMBRANE TRANSPORTER PROTEIN YDHB-RELATED"/>
    <property type="match status" value="1"/>
</dbReference>
<keyword evidence="6 8" id="KW-1133">Transmembrane helix</keyword>
<organism evidence="9 10">
    <name type="scientific">Kineococcus glutinatus</name>
    <dbReference type="NCBI Taxonomy" id="1070872"/>
    <lineage>
        <taxon>Bacteria</taxon>
        <taxon>Bacillati</taxon>
        <taxon>Actinomycetota</taxon>
        <taxon>Actinomycetes</taxon>
        <taxon>Kineosporiales</taxon>
        <taxon>Kineosporiaceae</taxon>
        <taxon>Kineococcus</taxon>
    </lineage>
</organism>
<evidence type="ECO:0000313" key="9">
    <source>
        <dbReference type="EMBL" id="GAA4986140.1"/>
    </source>
</evidence>
<evidence type="ECO:0000256" key="6">
    <source>
        <dbReference type="ARBA" id="ARBA00022989"/>
    </source>
</evidence>
<evidence type="ECO:0000256" key="1">
    <source>
        <dbReference type="ARBA" id="ARBA00004651"/>
    </source>
</evidence>
<keyword evidence="10" id="KW-1185">Reference proteome</keyword>
<name>A0ABP9I3I8_9ACTN</name>
<comment type="similarity">
    <text evidence="2 8">Belongs to the 4-toluene sulfonate uptake permease (TSUP) (TC 2.A.102) family.</text>
</comment>
<dbReference type="RefSeq" id="WP_345713009.1">
    <property type="nucleotide sequence ID" value="NZ_BAABIL010000411.1"/>
</dbReference>